<evidence type="ECO:0000256" key="7">
    <source>
        <dbReference type="ARBA" id="ARBA00025705"/>
    </source>
</evidence>
<dbReference type="Pfam" id="PF00590">
    <property type="entry name" value="TP_methylase"/>
    <property type="match status" value="1"/>
</dbReference>
<keyword evidence="12" id="KW-1185">Reference proteome</keyword>
<dbReference type="RefSeq" id="WP_036789617.1">
    <property type="nucleotide sequence ID" value="NZ_JQZV01000006.1"/>
</dbReference>
<dbReference type="InterPro" id="IPR036108">
    <property type="entry name" value="4pyrrol_syn_uPrphyn_synt_sf"/>
</dbReference>
<dbReference type="Proteomes" id="UP000030101">
    <property type="component" value="Unassembled WGS sequence"/>
</dbReference>
<comment type="similarity">
    <text evidence="1 8">Belongs to the precorrin methyltransferase family.</text>
</comment>
<dbReference type="InterPro" id="IPR035996">
    <property type="entry name" value="4pyrrol_Methylase_sf"/>
</dbReference>
<evidence type="ECO:0000256" key="8">
    <source>
        <dbReference type="RuleBase" id="RU003960"/>
    </source>
</evidence>
<dbReference type="Pfam" id="PF02602">
    <property type="entry name" value="HEM4"/>
    <property type="match status" value="1"/>
</dbReference>
<dbReference type="PROSITE" id="PS00840">
    <property type="entry name" value="SUMT_2"/>
    <property type="match status" value="1"/>
</dbReference>
<dbReference type="NCBIfam" id="NF004790">
    <property type="entry name" value="PRK06136.1"/>
    <property type="match status" value="1"/>
</dbReference>
<dbReference type="SUPFAM" id="SSF53790">
    <property type="entry name" value="Tetrapyrrole methylase"/>
    <property type="match status" value="1"/>
</dbReference>
<keyword evidence="3 8" id="KW-0489">Methyltransferase</keyword>
<comment type="caution">
    <text evidence="11">The sequence shown here is derived from an EMBL/GenBank/DDBJ whole genome shotgun (WGS) entry which is preliminary data.</text>
</comment>
<dbReference type="NCBIfam" id="TIGR01469">
    <property type="entry name" value="cobA_cysG_Cterm"/>
    <property type="match status" value="1"/>
</dbReference>
<keyword evidence="6" id="KW-0627">Porphyrin biosynthesis</keyword>
<dbReference type="PANTHER" id="PTHR45790:SF3">
    <property type="entry name" value="S-ADENOSYL-L-METHIONINE-DEPENDENT UROPORPHYRINOGEN III METHYLTRANSFERASE, CHLOROPLASTIC"/>
    <property type="match status" value="1"/>
</dbReference>
<reference evidence="11 12" key="1">
    <citation type="submission" date="2014-08" db="EMBL/GenBank/DDBJ databases">
        <title>Porphyromonas canoris strain:OH2762 Genome sequencing.</title>
        <authorList>
            <person name="Wallis C."/>
            <person name="Deusch O."/>
            <person name="O'Flynn C."/>
            <person name="Davis I."/>
            <person name="Jospin G."/>
            <person name="Darling A.E."/>
            <person name="Coil D.A."/>
            <person name="Alexiev A."/>
            <person name="Horsfall A."/>
            <person name="Kirkwood N."/>
            <person name="Harris S."/>
            <person name="Eisen J.A."/>
        </authorList>
    </citation>
    <scope>NUCLEOTIDE SEQUENCE [LARGE SCALE GENOMIC DNA]</scope>
    <source>
        <strain evidence="12">COT-108 OH2762</strain>
    </source>
</reference>
<organism evidence="11 12">
    <name type="scientific">Porphyromonas canoris</name>
    <dbReference type="NCBI Taxonomy" id="36875"/>
    <lineage>
        <taxon>Bacteria</taxon>
        <taxon>Pseudomonadati</taxon>
        <taxon>Bacteroidota</taxon>
        <taxon>Bacteroidia</taxon>
        <taxon>Bacteroidales</taxon>
        <taxon>Porphyromonadaceae</taxon>
        <taxon>Porphyromonas</taxon>
    </lineage>
</organism>
<evidence type="ECO:0000256" key="6">
    <source>
        <dbReference type="ARBA" id="ARBA00023244"/>
    </source>
</evidence>
<evidence type="ECO:0000256" key="2">
    <source>
        <dbReference type="ARBA" id="ARBA00012162"/>
    </source>
</evidence>
<dbReference type="InterPro" id="IPR014776">
    <property type="entry name" value="4pyrrole_Mease_sub2"/>
</dbReference>
<dbReference type="EMBL" id="JQZV01000006">
    <property type="protein sequence ID" value="KGN92933.1"/>
    <property type="molecule type" value="Genomic_DNA"/>
</dbReference>
<dbReference type="CDD" id="cd06578">
    <property type="entry name" value="HemD"/>
    <property type="match status" value="1"/>
</dbReference>
<dbReference type="InterPro" id="IPR014777">
    <property type="entry name" value="4pyrrole_Mease_sub1"/>
</dbReference>
<dbReference type="InterPro" id="IPR000878">
    <property type="entry name" value="4pyrrol_Mease"/>
</dbReference>
<evidence type="ECO:0000313" key="12">
    <source>
        <dbReference type="Proteomes" id="UP000030101"/>
    </source>
</evidence>
<dbReference type="Gene3D" id="3.40.1010.10">
    <property type="entry name" value="Cobalt-precorrin-4 Transmethylase, Domain 1"/>
    <property type="match status" value="1"/>
</dbReference>
<name>A0ABR4XLV5_9PORP</name>
<evidence type="ECO:0000256" key="3">
    <source>
        <dbReference type="ARBA" id="ARBA00022603"/>
    </source>
</evidence>
<dbReference type="InterPro" id="IPR003754">
    <property type="entry name" value="4pyrrol_synth_uPrphyn_synth"/>
</dbReference>
<evidence type="ECO:0000259" key="9">
    <source>
        <dbReference type="Pfam" id="PF00590"/>
    </source>
</evidence>
<dbReference type="PANTHER" id="PTHR45790">
    <property type="entry name" value="SIROHEME SYNTHASE-RELATED"/>
    <property type="match status" value="1"/>
</dbReference>
<dbReference type="InterPro" id="IPR050161">
    <property type="entry name" value="Siro_Cobalamin_biosynth"/>
</dbReference>
<evidence type="ECO:0000259" key="10">
    <source>
        <dbReference type="Pfam" id="PF02602"/>
    </source>
</evidence>
<keyword evidence="5" id="KW-0949">S-adenosyl-L-methionine</keyword>
<proteinExistence type="inferred from homology"/>
<accession>A0ABR4XLV5</accession>
<dbReference type="Gene3D" id="3.40.50.10090">
    <property type="match status" value="2"/>
</dbReference>
<keyword evidence="4 8" id="KW-0808">Transferase</keyword>
<dbReference type="EC" id="2.1.1.107" evidence="2"/>
<dbReference type="InterPro" id="IPR006366">
    <property type="entry name" value="CobA/CysG_C"/>
</dbReference>
<evidence type="ECO:0000313" key="11">
    <source>
        <dbReference type="EMBL" id="KGN92933.1"/>
    </source>
</evidence>
<comment type="pathway">
    <text evidence="7">Porphyrin-containing compound metabolism; siroheme biosynthesis; precorrin-2 from uroporphyrinogen III: step 1/1.</text>
</comment>
<feature type="domain" description="Tetrapyrrole biosynthesis uroporphyrinogen III synthase" evidence="10">
    <location>
        <begin position="268"/>
        <end position="498"/>
    </location>
</feature>
<gene>
    <name evidence="11" type="ORF">HQ43_03420</name>
</gene>
<dbReference type="Gene3D" id="3.30.950.10">
    <property type="entry name" value="Methyltransferase, Cobalt-precorrin-4 Transmethylase, Domain 2"/>
    <property type="match status" value="1"/>
</dbReference>
<evidence type="ECO:0000256" key="5">
    <source>
        <dbReference type="ARBA" id="ARBA00022691"/>
    </source>
</evidence>
<dbReference type="CDD" id="cd11642">
    <property type="entry name" value="SUMT"/>
    <property type="match status" value="1"/>
</dbReference>
<dbReference type="InterPro" id="IPR003043">
    <property type="entry name" value="Uropor_MeTrfase_CS"/>
</dbReference>
<sequence length="507" mass="55567">MIKKGKIYLAGAGPGSIGLQTVRCAQLVKEADVIVYDALVNPAILDDANPEAEFIYVGKRSGKICFKQQEINNILIEKAQAGYSVLRLKGGDPFVFGRGGEEMMAVHASGLEYEIVPGVTAGVSVPAFFGIPVTHRGVATSVSLITGFSKHHGVPKLNWEALAGMKGTLVFYMGTNTAPIITENLIKAGMDPATPMAIISEGTLPTQRIISDRLDAFTPDYTDYSTLAPGLIVIGNVVDFHKAYEWVKPGSLAGKRIIVTRSYNQSSTLADTLEGHGAEVFVLPTMKVAPVTESEEITSALSDLFRTDWVIFSSVSGVELFFKRLREAKVDFRSLSHLRFATIGKVTTEALGHFGFLPDFTPPYHKTEHFIRTFAETHPEIRSQRILVSGSLLTKNLFVEELNALGAECRFVPLYDNVPIEYYSERIEMMHSSVPDWILFCSSSAVENFASLVERHDLRAWAEKCKMASIGPQTSNALRKHGYTVALEPSKAKIESLVDALIEASKE</sequence>
<evidence type="ECO:0000256" key="1">
    <source>
        <dbReference type="ARBA" id="ARBA00005879"/>
    </source>
</evidence>
<feature type="domain" description="Tetrapyrrole methylase" evidence="9">
    <location>
        <begin position="6"/>
        <end position="215"/>
    </location>
</feature>
<evidence type="ECO:0000256" key="4">
    <source>
        <dbReference type="ARBA" id="ARBA00022679"/>
    </source>
</evidence>
<dbReference type="SUPFAM" id="SSF69618">
    <property type="entry name" value="HemD-like"/>
    <property type="match status" value="1"/>
</dbReference>
<protein>
    <recommendedName>
        <fullName evidence="2">uroporphyrinogen-III C-methyltransferase</fullName>
        <ecNumber evidence="2">2.1.1.107</ecNumber>
    </recommendedName>
</protein>